<sequence length="249" mass="26399">MVFSCPFGPTGKGRGSSQRIPKAVTQAQFSCDPLVEGLSLEDCEHMASMGMFAQGENAFAEEDDPDGIWIGDDGPNTFLFVNEAGVPLTIVMWYMAPNDGQASFMNVKAPKITYSLPWSGDAVVVSLANGVAGGWSAIYDRATTLSEYGQIDNTFGEFSTGAYATLDVSRLVNMSGNSMTVVVQGQCVANMTRCVYSCFDGTQSCGEAGTYNLLGCWGPNAVESVDLYGNPTGGCQGWSYGGHVEIVLT</sequence>
<reference evidence="1" key="1">
    <citation type="submission" date="2023-06" db="EMBL/GenBank/DDBJ databases">
        <title>Genome-scale phylogeny and comparative genomics of the fungal order Sordariales.</title>
        <authorList>
            <consortium name="Lawrence Berkeley National Laboratory"/>
            <person name="Hensen N."/>
            <person name="Bonometti L."/>
            <person name="Westerberg I."/>
            <person name="Brannstrom I.O."/>
            <person name="Guillou S."/>
            <person name="Cros-Aarteil S."/>
            <person name="Calhoun S."/>
            <person name="Haridas S."/>
            <person name="Kuo A."/>
            <person name="Mondo S."/>
            <person name="Pangilinan J."/>
            <person name="Riley R."/>
            <person name="LaButti K."/>
            <person name="Andreopoulos B."/>
            <person name="Lipzen A."/>
            <person name="Chen C."/>
            <person name="Yanf M."/>
            <person name="Daum C."/>
            <person name="Ng V."/>
            <person name="Clum A."/>
            <person name="Steindorff A."/>
            <person name="Ohm R."/>
            <person name="Martin F."/>
            <person name="Silar P."/>
            <person name="Natvig D."/>
            <person name="Lalanne C."/>
            <person name="Gautier V."/>
            <person name="Ament-velasquez S.L."/>
            <person name="Kruys A."/>
            <person name="Hutchinson M.I."/>
            <person name="Powell A.J."/>
            <person name="Barry K."/>
            <person name="Miller A.N."/>
            <person name="Grigoriev I.V."/>
            <person name="Debuchy R."/>
            <person name="Gladieux P."/>
            <person name="Thoren M.H."/>
            <person name="Johannesson H."/>
        </authorList>
    </citation>
    <scope>NUCLEOTIDE SEQUENCE</scope>
    <source>
        <strain evidence="1">SMH3187-1</strain>
    </source>
</reference>
<keyword evidence="2" id="KW-1185">Reference proteome</keyword>
<dbReference type="Pfam" id="PF25312">
    <property type="entry name" value="Allergen_Asp_f_4"/>
    <property type="match status" value="1"/>
</dbReference>
<comment type="caution">
    <text evidence="1">The sequence shown here is derived from an EMBL/GenBank/DDBJ whole genome shotgun (WGS) entry which is preliminary data.</text>
</comment>
<dbReference type="InterPro" id="IPR038903">
    <property type="entry name" value="Allergen_Asp_f_4"/>
</dbReference>
<dbReference type="Proteomes" id="UP001172155">
    <property type="component" value="Unassembled WGS sequence"/>
</dbReference>
<organism evidence="1 2">
    <name type="scientific">Schizothecium vesticola</name>
    <dbReference type="NCBI Taxonomy" id="314040"/>
    <lineage>
        <taxon>Eukaryota</taxon>
        <taxon>Fungi</taxon>
        <taxon>Dikarya</taxon>
        <taxon>Ascomycota</taxon>
        <taxon>Pezizomycotina</taxon>
        <taxon>Sordariomycetes</taxon>
        <taxon>Sordariomycetidae</taxon>
        <taxon>Sordariales</taxon>
        <taxon>Schizotheciaceae</taxon>
        <taxon>Schizothecium</taxon>
    </lineage>
</organism>
<dbReference type="GO" id="GO:0019863">
    <property type="term" value="F:IgE binding"/>
    <property type="evidence" value="ECO:0007669"/>
    <property type="project" value="InterPro"/>
</dbReference>
<protein>
    <submittedName>
        <fullName evidence="1">Uncharacterized protein</fullName>
    </submittedName>
</protein>
<dbReference type="AlphaFoldDB" id="A0AA40F2L8"/>
<dbReference type="GO" id="GO:0005576">
    <property type="term" value="C:extracellular region"/>
    <property type="evidence" value="ECO:0007669"/>
    <property type="project" value="InterPro"/>
</dbReference>
<name>A0AA40F2L8_9PEZI</name>
<proteinExistence type="predicted"/>
<accession>A0AA40F2L8</accession>
<evidence type="ECO:0000313" key="1">
    <source>
        <dbReference type="EMBL" id="KAK0750087.1"/>
    </source>
</evidence>
<evidence type="ECO:0000313" key="2">
    <source>
        <dbReference type="Proteomes" id="UP001172155"/>
    </source>
</evidence>
<dbReference type="EMBL" id="JAUKUD010000003">
    <property type="protein sequence ID" value="KAK0750087.1"/>
    <property type="molecule type" value="Genomic_DNA"/>
</dbReference>
<gene>
    <name evidence="1" type="ORF">B0T18DRAFT_437422</name>
</gene>